<evidence type="ECO:0000313" key="4">
    <source>
        <dbReference type="Proteomes" id="UP000538507"/>
    </source>
</evidence>
<dbReference type="GO" id="GO:0004016">
    <property type="term" value="F:adenylate cyclase activity"/>
    <property type="evidence" value="ECO:0007669"/>
    <property type="project" value="UniProtKB-ARBA"/>
</dbReference>
<dbReference type="GO" id="GO:0035556">
    <property type="term" value="P:intracellular signal transduction"/>
    <property type="evidence" value="ECO:0007669"/>
    <property type="project" value="InterPro"/>
</dbReference>
<dbReference type="InterPro" id="IPR029787">
    <property type="entry name" value="Nucleotide_cyclase"/>
</dbReference>
<evidence type="ECO:0000256" key="1">
    <source>
        <dbReference type="SAM" id="MobiDB-lite"/>
    </source>
</evidence>
<comment type="caution">
    <text evidence="3">The sequence shown here is derived from an EMBL/GenBank/DDBJ whole genome shotgun (WGS) entry which is preliminary data.</text>
</comment>
<organism evidence="3 4">
    <name type="scientific">Rhizobium leguminosarum</name>
    <dbReference type="NCBI Taxonomy" id="384"/>
    <lineage>
        <taxon>Bacteria</taxon>
        <taxon>Pseudomonadati</taxon>
        <taxon>Pseudomonadota</taxon>
        <taxon>Alphaproteobacteria</taxon>
        <taxon>Hyphomicrobiales</taxon>
        <taxon>Rhizobiaceae</taxon>
        <taxon>Rhizobium/Agrobacterium group</taxon>
        <taxon>Rhizobium</taxon>
    </lineage>
</organism>
<dbReference type="InterPro" id="IPR001054">
    <property type="entry name" value="A/G_cyclase"/>
</dbReference>
<evidence type="ECO:0000313" key="3">
    <source>
        <dbReference type="EMBL" id="MBB4292665.1"/>
    </source>
</evidence>
<evidence type="ECO:0000259" key="2">
    <source>
        <dbReference type="PROSITE" id="PS50125"/>
    </source>
</evidence>
<name>A0AAE2MP26_RHILE</name>
<dbReference type="AlphaFoldDB" id="A0AAE2MP26"/>
<protein>
    <submittedName>
        <fullName evidence="3">Class 3 adenylate cyclase</fullName>
    </submittedName>
</protein>
<accession>A0AAE2MP26</accession>
<dbReference type="Gene3D" id="3.30.70.1230">
    <property type="entry name" value="Nucleotide cyclase"/>
    <property type="match status" value="1"/>
</dbReference>
<feature type="domain" description="Guanylate cyclase" evidence="2">
    <location>
        <begin position="9"/>
        <end position="57"/>
    </location>
</feature>
<dbReference type="SUPFAM" id="SSF55073">
    <property type="entry name" value="Nucleotide cyclase"/>
    <property type="match status" value="1"/>
</dbReference>
<sequence length="114" mass="12643">MVGKAAKTEAMLQLNTEHGSDELLLKIGIHEGPCLAVNLNDRQDYFGQTVKIASPAQGLADPNVIMTTERSSGMPRFRRTYVTAASHRPRRWRNFRASGGSPQSSHRRELGLLL</sequence>
<proteinExistence type="predicted"/>
<gene>
    <name evidence="3" type="ORF">GGE16_004744</name>
</gene>
<dbReference type="EMBL" id="JACIGO010000006">
    <property type="protein sequence ID" value="MBB4292665.1"/>
    <property type="molecule type" value="Genomic_DNA"/>
</dbReference>
<dbReference type="Pfam" id="PF00211">
    <property type="entry name" value="Guanylate_cyc"/>
    <property type="match status" value="1"/>
</dbReference>
<feature type="region of interest" description="Disordered" evidence="1">
    <location>
        <begin position="92"/>
        <end position="114"/>
    </location>
</feature>
<dbReference type="GO" id="GO:0009190">
    <property type="term" value="P:cyclic nucleotide biosynthetic process"/>
    <property type="evidence" value="ECO:0007669"/>
    <property type="project" value="InterPro"/>
</dbReference>
<dbReference type="Proteomes" id="UP000538507">
    <property type="component" value="Unassembled WGS sequence"/>
</dbReference>
<reference evidence="3 4" key="1">
    <citation type="submission" date="2020-08" db="EMBL/GenBank/DDBJ databases">
        <title>Genomic Encyclopedia of Type Strains, Phase IV (KMG-V): Genome sequencing to study the core and pangenomes of soil and plant-associated prokaryotes.</title>
        <authorList>
            <person name="Whitman W."/>
        </authorList>
    </citation>
    <scope>NUCLEOTIDE SEQUENCE [LARGE SCALE GENOMIC DNA]</scope>
    <source>
        <strain evidence="3 4">SEMIA 415</strain>
    </source>
</reference>
<dbReference type="PROSITE" id="PS50125">
    <property type="entry name" value="GUANYLATE_CYCLASE_2"/>
    <property type="match status" value="1"/>
</dbReference>